<evidence type="ECO:0000313" key="2">
    <source>
        <dbReference type="Proteomes" id="UP000283983"/>
    </source>
</evidence>
<organism evidence="1 2">
    <name type="scientific">Collinsella intestinalis</name>
    <dbReference type="NCBI Taxonomy" id="147207"/>
    <lineage>
        <taxon>Bacteria</taxon>
        <taxon>Bacillati</taxon>
        <taxon>Actinomycetota</taxon>
        <taxon>Coriobacteriia</taxon>
        <taxon>Coriobacteriales</taxon>
        <taxon>Coriobacteriaceae</taxon>
        <taxon>Collinsella</taxon>
    </lineage>
</organism>
<dbReference type="Pfam" id="PF04525">
    <property type="entry name" value="LOR"/>
    <property type="match status" value="1"/>
</dbReference>
<evidence type="ECO:0000313" key="1">
    <source>
        <dbReference type="EMBL" id="RHF38478.1"/>
    </source>
</evidence>
<dbReference type="RefSeq" id="WP_118102670.1">
    <property type="nucleotide sequence ID" value="NZ_CABJEU010000001.1"/>
</dbReference>
<dbReference type="InParanoid" id="A0A414NFI6"/>
<dbReference type="Proteomes" id="UP000283983">
    <property type="component" value="Unassembled WGS sequence"/>
</dbReference>
<comment type="caution">
    <text evidence="1">The sequence shown here is derived from an EMBL/GenBank/DDBJ whole genome shotgun (WGS) entry which is preliminary data.</text>
</comment>
<dbReference type="AlphaFoldDB" id="A0A414NFI6"/>
<reference evidence="1 2" key="1">
    <citation type="submission" date="2018-08" db="EMBL/GenBank/DDBJ databases">
        <title>A genome reference for cultivated species of the human gut microbiota.</title>
        <authorList>
            <person name="Zou Y."/>
            <person name="Xue W."/>
            <person name="Luo G."/>
        </authorList>
    </citation>
    <scope>NUCLEOTIDE SEQUENCE [LARGE SCALE GENOMIC DNA]</scope>
    <source>
        <strain evidence="1 2">AM25-33</strain>
    </source>
</reference>
<sequence>MKLRIKSKLLSVHSEIEVTAMDGSVLYCADTDPLSSPRLMRFKDAEYRELATVTSVRLDYADRAHHIVMADGRAIDVRRKFRTPASTVESYLVVRGADWQVVMTRGWTSRFEVRDSAGKVCVEAKQIAMERNGTFELNIKDEAHMDELVLMSLIARDIMAADTPAVPAAPAD</sequence>
<dbReference type="SUPFAM" id="SSF54518">
    <property type="entry name" value="Tubby C-terminal domain-like"/>
    <property type="match status" value="1"/>
</dbReference>
<dbReference type="InterPro" id="IPR007612">
    <property type="entry name" value="LOR"/>
</dbReference>
<dbReference type="EMBL" id="QSLJ01000001">
    <property type="protein sequence ID" value="RHF38478.1"/>
    <property type="molecule type" value="Genomic_DNA"/>
</dbReference>
<accession>A0A414NFI6</accession>
<name>A0A414NFI6_9ACTN</name>
<gene>
    <name evidence="1" type="ORF">DW682_01890</name>
</gene>
<keyword evidence="2" id="KW-1185">Reference proteome</keyword>
<dbReference type="InterPro" id="IPR025659">
    <property type="entry name" value="Tubby-like_C"/>
</dbReference>
<protein>
    <submittedName>
        <fullName evidence="1">Uncharacterized protein</fullName>
    </submittedName>
</protein>
<proteinExistence type="predicted"/>